<name>A0AAV9ZBQ8_9AGAR</name>
<evidence type="ECO:0000256" key="1">
    <source>
        <dbReference type="SAM" id="Phobius"/>
    </source>
</evidence>
<reference evidence="3 4" key="1">
    <citation type="journal article" date="2024" name="J Genomics">
        <title>Draft genome sequencing and assembly of Favolaschia claudopus CIRM-BRFM 2984 isolated from oak limbs.</title>
        <authorList>
            <person name="Navarro D."/>
            <person name="Drula E."/>
            <person name="Chaduli D."/>
            <person name="Cazenave R."/>
            <person name="Ahrendt S."/>
            <person name="Wang J."/>
            <person name="Lipzen A."/>
            <person name="Daum C."/>
            <person name="Barry K."/>
            <person name="Grigoriev I.V."/>
            <person name="Favel A."/>
            <person name="Rosso M.N."/>
            <person name="Martin F."/>
        </authorList>
    </citation>
    <scope>NUCLEOTIDE SEQUENCE [LARGE SCALE GENOMIC DNA]</scope>
    <source>
        <strain evidence="3 4">CIRM-BRFM 2984</strain>
    </source>
</reference>
<keyword evidence="1" id="KW-1133">Transmembrane helix</keyword>
<dbReference type="AlphaFoldDB" id="A0AAV9ZBQ8"/>
<feature type="signal peptide" evidence="2">
    <location>
        <begin position="1"/>
        <end position="18"/>
    </location>
</feature>
<evidence type="ECO:0000256" key="2">
    <source>
        <dbReference type="SAM" id="SignalP"/>
    </source>
</evidence>
<dbReference type="Proteomes" id="UP001362999">
    <property type="component" value="Unassembled WGS sequence"/>
</dbReference>
<keyword evidence="1" id="KW-0812">Transmembrane</keyword>
<organism evidence="3 4">
    <name type="scientific">Favolaschia claudopus</name>
    <dbReference type="NCBI Taxonomy" id="2862362"/>
    <lineage>
        <taxon>Eukaryota</taxon>
        <taxon>Fungi</taxon>
        <taxon>Dikarya</taxon>
        <taxon>Basidiomycota</taxon>
        <taxon>Agaricomycotina</taxon>
        <taxon>Agaricomycetes</taxon>
        <taxon>Agaricomycetidae</taxon>
        <taxon>Agaricales</taxon>
        <taxon>Marasmiineae</taxon>
        <taxon>Mycenaceae</taxon>
        <taxon>Favolaschia</taxon>
    </lineage>
</organism>
<keyword evidence="4" id="KW-1185">Reference proteome</keyword>
<gene>
    <name evidence="3" type="ORF">R3P38DRAFT_519028</name>
</gene>
<proteinExistence type="predicted"/>
<evidence type="ECO:0000313" key="4">
    <source>
        <dbReference type="Proteomes" id="UP001362999"/>
    </source>
</evidence>
<sequence>MKLTVVPLIACTALLTSASPLRVIVVSKHDGGDNGAAFLPHVGPTAHLVPPQAMPCGNHNQGIRAKVSSLTNSIKIAFGFRVEEHKKLEFDKDFDPTTDPAAARLLELISPIAAQSWPPGHAVTISPIAAQPRPHAIAVSVPEPQRLSGQRHRLHHLHHPHHPHAFHRAQSFLGRVHFALLSLGPWEGRAVAFVLGCGIGVLLRMVYVLLLVSYRFMFRSPRSSAEEDEYTLLEHEDELDAEEIFVAPPMYTYPVDEKVVPAPEPIPVPVPVAVKNVQTEADE</sequence>
<feature type="transmembrane region" description="Helical" evidence="1">
    <location>
        <begin position="190"/>
        <end position="212"/>
    </location>
</feature>
<protein>
    <submittedName>
        <fullName evidence="3">Uncharacterized protein</fullName>
    </submittedName>
</protein>
<accession>A0AAV9ZBQ8</accession>
<evidence type="ECO:0000313" key="3">
    <source>
        <dbReference type="EMBL" id="KAK6977614.1"/>
    </source>
</evidence>
<feature type="chain" id="PRO_5044012901" evidence="2">
    <location>
        <begin position="19"/>
        <end position="283"/>
    </location>
</feature>
<dbReference type="EMBL" id="JAWWNJ010000167">
    <property type="protein sequence ID" value="KAK6977614.1"/>
    <property type="molecule type" value="Genomic_DNA"/>
</dbReference>
<comment type="caution">
    <text evidence="3">The sequence shown here is derived from an EMBL/GenBank/DDBJ whole genome shotgun (WGS) entry which is preliminary data.</text>
</comment>
<keyword evidence="2" id="KW-0732">Signal</keyword>
<keyword evidence="1" id="KW-0472">Membrane</keyword>